<keyword evidence="4" id="KW-1185">Reference proteome</keyword>
<dbReference type="EMBL" id="FNED01000003">
    <property type="protein sequence ID" value="SDI34581.1"/>
    <property type="molecule type" value="Genomic_DNA"/>
</dbReference>
<evidence type="ECO:0000313" key="4">
    <source>
        <dbReference type="Proteomes" id="UP000037269"/>
    </source>
</evidence>
<evidence type="ECO:0000256" key="1">
    <source>
        <dbReference type="SAM" id="MobiDB-lite"/>
    </source>
</evidence>
<dbReference type="Proteomes" id="UP000182836">
    <property type="component" value="Unassembled WGS sequence"/>
</dbReference>
<evidence type="ECO:0000313" key="3">
    <source>
        <dbReference type="EMBL" id="SDI34581.1"/>
    </source>
</evidence>
<protein>
    <submittedName>
        <fullName evidence="2">Uncharacterized protein</fullName>
    </submittedName>
</protein>
<evidence type="ECO:0000313" key="2">
    <source>
        <dbReference type="EMBL" id="KON95697.1"/>
    </source>
</evidence>
<proteinExistence type="predicted"/>
<dbReference type="EMBL" id="LGUG01000004">
    <property type="protein sequence ID" value="KON95697.1"/>
    <property type="molecule type" value="Genomic_DNA"/>
</dbReference>
<gene>
    <name evidence="2" type="ORF">AF333_09625</name>
    <name evidence="3" type="ORF">SAMN04487909_103154</name>
</gene>
<reference evidence="2 4" key="1">
    <citation type="submission" date="2015-07" db="EMBL/GenBank/DDBJ databases">
        <title>Fjat-14205 dsm 2895.</title>
        <authorList>
            <person name="Liu B."/>
            <person name="Wang J."/>
            <person name="Zhu Y."/>
            <person name="Liu G."/>
            <person name="Chen Q."/>
            <person name="Chen Z."/>
            <person name="Lan J."/>
            <person name="Che J."/>
            <person name="Ge C."/>
            <person name="Shi H."/>
            <person name="Pan Z."/>
            <person name="Liu X."/>
        </authorList>
    </citation>
    <scope>NUCLEOTIDE SEQUENCE [LARGE SCALE GENOMIC DNA]</scope>
    <source>
        <strain evidence="2 4">DSM 2895</strain>
    </source>
</reference>
<dbReference type="PATRIC" id="fig|47500.12.peg.6620"/>
<evidence type="ECO:0000313" key="5">
    <source>
        <dbReference type="Proteomes" id="UP000182836"/>
    </source>
</evidence>
<dbReference type="STRING" id="47500.AF333_09625"/>
<accession>A0A0D1WAX8</accession>
<organism evidence="2 4">
    <name type="scientific">Aneurinibacillus migulanus</name>
    <name type="common">Bacillus migulanus</name>
    <dbReference type="NCBI Taxonomy" id="47500"/>
    <lineage>
        <taxon>Bacteria</taxon>
        <taxon>Bacillati</taxon>
        <taxon>Bacillota</taxon>
        <taxon>Bacilli</taxon>
        <taxon>Bacillales</taxon>
        <taxon>Paenibacillaceae</taxon>
        <taxon>Aneurinibacillus group</taxon>
        <taxon>Aneurinibacillus</taxon>
    </lineage>
</organism>
<reference evidence="3 5" key="2">
    <citation type="submission" date="2016-10" db="EMBL/GenBank/DDBJ databases">
        <authorList>
            <person name="de Groot N.N."/>
        </authorList>
    </citation>
    <scope>NUCLEOTIDE SEQUENCE [LARGE SCALE GENOMIC DNA]</scope>
    <source>
        <strain evidence="3 5">DSM 2895</strain>
    </source>
</reference>
<feature type="region of interest" description="Disordered" evidence="1">
    <location>
        <begin position="1"/>
        <end position="23"/>
    </location>
</feature>
<dbReference type="Proteomes" id="UP000037269">
    <property type="component" value="Unassembled WGS sequence"/>
</dbReference>
<dbReference type="AlphaFoldDB" id="A0A0D1WAX8"/>
<name>A0A0D1WAX8_ANEMI</name>
<sequence length="87" mass="10529">MQGKNIVLSHTSLSKPRAMQQHQRGRIYEMDKKEWDALYTSHQNWKEFVCDLLDKKEIQDEDTIHRIQMEIQEIDQLLKKIGDEWKC</sequence>